<keyword evidence="9" id="KW-1185">Reference proteome</keyword>
<keyword evidence="4" id="KW-0378">Hydrolase</keyword>
<comment type="cofactor">
    <cofactor evidence="1">
        <name>Zn(2+)</name>
        <dbReference type="ChEBI" id="CHEBI:29105"/>
    </cofactor>
</comment>
<dbReference type="EMBL" id="BDIP01000594">
    <property type="protein sequence ID" value="GIQ82108.1"/>
    <property type="molecule type" value="Genomic_DNA"/>
</dbReference>
<dbReference type="GO" id="GO:0006508">
    <property type="term" value="P:proteolysis"/>
    <property type="evidence" value="ECO:0007669"/>
    <property type="project" value="UniProtKB-KW"/>
</dbReference>
<comment type="caution">
    <text evidence="8">The sequence shown here is derived from an EMBL/GenBank/DDBJ whole genome shotgun (WGS) entry which is preliminary data.</text>
</comment>
<feature type="region of interest" description="Disordered" evidence="7">
    <location>
        <begin position="73"/>
        <end position="92"/>
    </location>
</feature>
<dbReference type="PANTHER" id="PTHR15910">
    <property type="entry name" value="ARCHAEMETZINCIN"/>
    <property type="match status" value="1"/>
</dbReference>
<evidence type="ECO:0000256" key="6">
    <source>
        <dbReference type="ARBA" id="ARBA00023049"/>
    </source>
</evidence>
<evidence type="ECO:0000256" key="5">
    <source>
        <dbReference type="ARBA" id="ARBA00022833"/>
    </source>
</evidence>
<dbReference type="Gene3D" id="3.40.390.10">
    <property type="entry name" value="Collagenase (Catalytic Domain)"/>
    <property type="match status" value="1"/>
</dbReference>
<dbReference type="Proteomes" id="UP000265618">
    <property type="component" value="Unassembled WGS sequence"/>
</dbReference>
<feature type="non-terminal residue" evidence="8">
    <location>
        <position position="1"/>
    </location>
</feature>
<evidence type="ECO:0000313" key="8">
    <source>
        <dbReference type="EMBL" id="GIQ82108.1"/>
    </source>
</evidence>
<dbReference type="GO" id="GO:0008237">
    <property type="term" value="F:metallopeptidase activity"/>
    <property type="evidence" value="ECO:0007669"/>
    <property type="project" value="UniProtKB-KW"/>
</dbReference>
<keyword evidence="6" id="KW-0482">Metalloprotease</keyword>
<keyword evidence="5" id="KW-0862">Zinc</keyword>
<evidence type="ECO:0000256" key="7">
    <source>
        <dbReference type="SAM" id="MobiDB-lite"/>
    </source>
</evidence>
<sequence>PSQCKSRSLRAALHPDTARKFYESVPAPGEDDWLRIREEKGQTFSQYKAKYRPLKKPAPPILIIPAVYRGLDSDSEEESEEEGEGESMGGGLDPQAVVEYVRAFYYPCPVVLLDTLDLKQHRVKMRDNDGDTQFYAPEILRKVKSILSGRQYSAAAVMTTHDIYHREDWNFVFGLAQGGVSIFSFYRFLPSFTGAPEVKHPRDVTLWRSVRTAVHELGHCLGLRHCIYYKCIMNGSNHIDESDSRPLSLCPVCLRKVSHRLGGGVLTRYRGIAEWYRVHGFTEQLERCEAVIRHIEGSK</sequence>
<evidence type="ECO:0000256" key="2">
    <source>
        <dbReference type="ARBA" id="ARBA00022670"/>
    </source>
</evidence>
<dbReference type="PANTHER" id="PTHR15910:SF1">
    <property type="entry name" value="ARCHAEMETZINCIN-2"/>
    <property type="match status" value="1"/>
</dbReference>
<proteinExistence type="predicted"/>
<dbReference type="AlphaFoldDB" id="A0A9K3GGI1"/>
<dbReference type="CDD" id="cd11375">
    <property type="entry name" value="Peptidase_M54"/>
    <property type="match status" value="1"/>
</dbReference>
<dbReference type="Pfam" id="PF07998">
    <property type="entry name" value="Peptidase_M54"/>
    <property type="match status" value="1"/>
</dbReference>
<keyword evidence="3" id="KW-0479">Metal-binding</keyword>
<evidence type="ECO:0000313" key="9">
    <source>
        <dbReference type="Proteomes" id="UP000265618"/>
    </source>
</evidence>
<feature type="compositionally biased region" description="Acidic residues" evidence="7">
    <location>
        <begin position="73"/>
        <end position="85"/>
    </location>
</feature>
<dbReference type="InterPro" id="IPR024079">
    <property type="entry name" value="MetalloPept_cat_dom_sf"/>
</dbReference>
<protein>
    <submittedName>
        <fullName evidence="8">Peptidase M54, archaemetzincin</fullName>
    </submittedName>
</protein>
<evidence type="ECO:0000256" key="1">
    <source>
        <dbReference type="ARBA" id="ARBA00001947"/>
    </source>
</evidence>
<dbReference type="GO" id="GO:0046872">
    <property type="term" value="F:metal ion binding"/>
    <property type="evidence" value="ECO:0007669"/>
    <property type="project" value="UniProtKB-KW"/>
</dbReference>
<evidence type="ECO:0000256" key="4">
    <source>
        <dbReference type="ARBA" id="ARBA00022801"/>
    </source>
</evidence>
<keyword evidence="2" id="KW-0645">Protease</keyword>
<accession>A0A9K3GGI1</accession>
<dbReference type="InterPro" id="IPR012962">
    <property type="entry name" value="Pept_M54_archaemetzincn"/>
</dbReference>
<name>A0A9K3GGI1_9EUKA</name>
<gene>
    <name evidence="8" type="ORF">KIPB_003191</name>
</gene>
<reference evidence="8 9" key="1">
    <citation type="journal article" date="2018" name="PLoS ONE">
        <title>The draft genome of Kipferlia bialata reveals reductive genome evolution in fornicate parasites.</title>
        <authorList>
            <person name="Tanifuji G."/>
            <person name="Takabayashi S."/>
            <person name="Kume K."/>
            <person name="Takagi M."/>
            <person name="Nakayama T."/>
            <person name="Kamikawa R."/>
            <person name="Inagaki Y."/>
            <person name="Hashimoto T."/>
        </authorList>
    </citation>
    <scope>NUCLEOTIDE SEQUENCE [LARGE SCALE GENOMIC DNA]</scope>
    <source>
        <strain evidence="8">NY0173</strain>
    </source>
</reference>
<organism evidence="8 9">
    <name type="scientific">Kipferlia bialata</name>
    <dbReference type="NCBI Taxonomy" id="797122"/>
    <lineage>
        <taxon>Eukaryota</taxon>
        <taxon>Metamonada</taxon>
        <taxon>Carpediemonas-like organisms</taxon>
        <taxon>Kipferlia</taxon>
    </lineage>
</organism>
<dbReference type="OrthoDB" id="10251524at2759"/>
<evidence type="ECO:0000256" key="3">
    <source>
        <dbReference type="ARBA" id="ARBA00022723"/>
    </source>
</evidence>
<dbReference type="SUPFAM" id="SSF55486">
    <property type="entry name" value="Metalloproteases ('zincins'), catalytic domain"/>
    <property type="match status" value="1"/>
</dbReference>